<comment type="caution">
    <text evidence="2">The sequence shown here is derived from an EMBL/GenBank/DDBJ whole genome shotgun (WGS) entry which is preliminary data.</text>
</comment>
<accession>A0A5J9W373</accession>
<dbReference type="InterPro" id="IPR001810">
    <property type="entry name" value="F-box_dom"/>
</dbReference>
<dbReference type="SUPFAM" id="SSF52047">
    <property type="entry name" value="RNI-like"/>
    <property type="match status" value="1"/>
</dbReference>
<dbReference type="PANTHER" id="PTHR38926:SF74">
    <property type="entry name" value="OS08G0193600 PROTEIN"/>
    <property type="match status" value="1"/>
</dbReference>
<dbReference type="EMBL" id="RWGY01000005">
    <property type="protein sequence ID" value="TVU43192.1"/>
    <property type="molecule type" value="Genomic_DNA"/>
</dbReference>
<evidence type="ECO:0000313" key="2">
    <source>
        <dbReference type="EMBL" id="TVU43192.1"/>
    </source>
</evidence>
<dbReference type="Gene3D" id="3.80.10.10">
    <property type="entry name" value="Ribonuclease Inhibitor"/>
    <property type="match status" value="1"/>
</dbReference>
<dbReference type="Gene3D" id="1.20.1280.50">
    <property type="match status" value="1"/>
</dbReference>
<name>A0A5J9W373_9POAL</name>
<dbReference type="AlphaFoldDB" id="A0A5J9W373"/>
<gene>
    <name evidence="2" type="ORF">EJB05_09638</name>
</gene>
<reference evidence="2 3" key="1">
    <citation type="journal article" date="2019" name="Sci. Rep.">
        <title>A high-quality genome of Eragrostis curvula grass provides insights into Poaceae evolution and supports new strategies to enhance forage quality.</title>
        <authorList>
            <person name="Carballo J."/>
            <person name="Santos B.A.C.M."/>
            <person name="Zappacosta D."/>
            <person name="Garbus I."/>
            <person name="Selva J.P."/>
            <person name="Gallo C.A."/>
            <person name="Diaz A."/>
            <person name="Albertini E."/>
            <person name="Caccamo M."/>
            <person name="Echenique V."/>
        </authorList>
    </citation>
    <scope>NUCLEOTIDE SEQUENCE [LARGE SCALE GENOMIC DNA]</scope>
    <source>
        <strain evidence="3">cv. Victoria</strain>
        <tissue evidence="2">Leaf</tissue>
    </source>
</reference>
<protein>
    <recommendedName>
        <fullName evidence="1">F-box domain-containing protein</fullName>
    </recommendedName>
</protein>
<organism evidence="2 3">
    <name type="scientific">Eragrostis curvula</name>
    <name type="common">weeping love grass</name>
    <dbReference type="NCBI Taxonomy" id="38414"/>
    <lineage>
        <taxon>Eukaryota</taxon>
        <taxon>Viridiplantae</taxon>
        <taxon>Streptophyta</taxon>
        <taxon>Embryophyta</taxon>
        <taxon>Tracheophyta</taxon>
        <taxon>Spermatophyta</taxon>
        <taxon>Magnoliopsida</taxon>
        <taxon>Liliopsida</taxon>
        <taxon>Poales</taxon>
        <taxon>Poaceae</taxon>
        <taxon>PACMAD clade</taxon>
        <taxon>Chloridoideae</taxon>
        <taxon>Eragrostideae</taxon>
        <taxon>Eragrostidinae</taxon>
        <taxon>Eragrostis</taxon>
    </lineage>
</organism>
<evidence type="ECO:0000259" key="1">
    <source>
        <dbReference type="Pfam" id="PF12937"/>
    </source>
</evidence>
<evidence type="ECO:0000313" key="3">
    <source>
        <dbReference type="Proteomes" id="UP000324897"/>
    </source>
</evidence>
<proteinExistence type="predicted"/>
<dbReference type="OrthoDB" id="686532at2759"/>
<dbReference type="Gramene" id="TVU43192">
    <property type="protein sequence ID" value="TVU43192"/>
    <property type="gene ID" value="EJB05_09638"/>
</dbReference>
<dbReference type="Proteomes" id="UP000324897">
    <property type="component" value="Unassembled WGS sequence"/>
</dbReference>
<keyword evidence="3" id="KW-1185">Reference proteome</keyword>
<dbReference type="SUPFAM" id="SSF81383">
    <property type="entry name" value="F-box domain"/>
    <property type="match status" value="1"/>
</dbReference>
<feature type="domain" description="F-box" evidence="1">
    <location>
        <begin position="26"/>
        <end position="72"/>
    </location>
</feature>
<dbReference type="InterPro" id="IPR032675">
    <property type="entry name" value="LRR_dom_sf"/>
</dbReference>
<sequence>MASFSSGHRKKPVSPAASEARDWAAGLPRDILVDVFLKLGPCREIMCGAERACTAWRRVAVDEPFLWRRIDMDKESSPTPSLCAMARAAVDRSVGQCEAFSGPIDKDSLLYLVERAPILKSLHISTNHKVDNETLNMALKKLALIEDLEISTSYSLGNLIESVCQACPLLEKLKVKLPDGCYISSNNEYHNGGLCEISAMCKLRVLELFEFELTAGGLMAILDNCPLLESLHVTGSFCEIEQRDAEVLKVKLTKVKNLILPDDVCEHDDDIILGEPGAILGQ</sequence>
<dbReference type="InterPro" id="IPR036047">
    <property type="entry name" value="F-box-like_dom_sf"/>
</dbReference>
<dbReference type="Pfam" id="PF12937">
    <property type="entry name" value="F-box-like"/>
    <property type="match status" value="1"/>
</dbReference>
<dbReference type="PANTHER" id="PTHR38926">
    <property type="entry name" value="F-BOX DOMAIN CONTAINING PROTEIN, EXPRESSED"/>
    <property type="match status" value="1"/>
</dbReference>